<comment type="caution">
    <text evidence="6">The sequence shown here is derived from an EMBL/GenBank/DDBJ whole genome shotgun (WGS) entry which is preliminary data.</text>
</comment>
<dbReference type="Proteomes" id="UP001597206">
    <property type="component" value="Unassembled WGS sequence"/>
</dbReference>
<feature type="transmembrane region" description="Helical" evidence="5">
    <location>
        <begin position="42"/>
        <end position="61"/>
    </location>
</feature>
<evidence type="ECO:0000256" key="2">
    <source>
        <dbReference type="ARBA" id="ARBA00022803"/>
    </source>
</evidence>
<dbReference type="InterPro" id="IPR051685">
    <property type="entry name" value="Ycf3/AcsC/BcsC/TPR_MFPF"/>
</dbReference>
<proteinExistence type="predicted"/>
<protein>
    <submittedName>
        <fullName evidence="6">Tetratricopeptide repeat protein</fullName>
    </submittedName>
</protein>
<keyword evidence="5" id="KW-0472">Membrane</keyword>
<evidence type="ECO:0000256" key="1">
    <source>
        <dbReference type="ARBA" id="ARBA00022737"/>
    </source>
</evidence>
<keyword evidence="5" id="KW-0812">Transmembrane</keyword>
<feature type="region of interest" description="Disordered" evidence="4">
    <location>
        <begin position="187"/>
        <end position="215"/>
    </location>
</feature>
<keyword evidence="5" id="KW-1133">Transmembrane helix</keyword>
<dbReference type="SUPFAM" id="SSF48452">
    <property type="entry name" value="TPR-like"/>
    <property type="match status" value="1"/>
</dbReference>
<accession>A0ABW3PCK9</accession>
<evidence type="ECO:0000313" key="7">
    <source>
        <dbReference type="Proteomes" id="UP001597206"/>
    </source>
</evidence>
<gene>
    <name evidence="6" type="ORF">ACFQ2T_06905</name>
</gene>
<keyword evidence="7" id="KW-1185">Reference proteome</keyword>
<sequence length="409" mass="44242">MSLINQVLKDVEARQGGTTTDGWGGQQIKPVLAHSSTSSGRWIKRLILVLVVVGLGIWGFLHRAELISVYRSTLGDLTENKATKHQSASPAKPTPVPVVSTPAATIAAENQTVDAQPQLTKSLFSEWRAELSDSVTKPAIRQKITPTPGNTNRAPAKSESAPQVEGEFSIKPADSGAVVSVIEPPLESSATGKKASQETASSESNGTVNKHVRPEQEANVLIQKAVDHEQKGRLSEALATLRQALATYPQSEDARQLLAAYLFETKQDAEAVTVLQAGIKRFPEQAGLSRSLGKWQLAHNQPEAVLLTLKPNANAFARDAEVQWMQAIAYQQLNQHQAALPYFERALTLRPGQVQWIVAYAISLQASGQNAQALQQLQTAQGLPLSDRLADFVGQRIRQLGGAPQSRDE</sequence>
<name>A0ABW3PCK9_9PROT</name>
<dbReference type="InterPro" id="IPR011990">
    <property type="entry name" value="TPR-like_helical_dom_sf"/>
</dbReference>
<dbReference type="InterPro" id="IPR019734">
    <property type="entry name" value="TPR_rpt"/>
</dbReference>
<reference evidence="7" key="1">
    <citation type="journal article" date="2019" name="Int. J. Syst. Evol. Microbiol.">
        <title>The Global Catalogue of Microorganisms (GCM) 10K type strain sequencing project: providing services to taxonomists for standard genome sequencing and annotation.</title>
        <authorList>
            <consortium name="The Broad Institute Genomics Platform"/>
            <consortium name="The Broad Institute Genome Sequencing Center for Infectious Disease"/>
            <person name="Wu L."/>
            <person name="Ma J."/>
        </authorList>
    </citation>
    <scope>NUCLEOTIDE SEQUENCE [LARGE SCALE GENOMIC DNA]</scope>
    <source>
        <strain evidence="7">CCUG 58411</strain>
    </source>
</reference>
<feature type="region of interest" description="Disordered" evidence="4">
    <location>
        <begin position="135"/>
        <end position="163"/>
    </location>
</feature>
<dbReference type="PANTHER" id="PTHR44943:SF8">
    <property type="entry name" value="TPR REPEAT-CONTAINING PROTEIN MJ0263"/>
    <property type="match status" value="1"/>
</dbReference>
<dbReference type="RefSeq" id="WP_379032310.1">
    <property type="nucleotide sequence ID" value="NZ_JBHTLN010000001.1"/>
</dbReference>
<feature type="compositionally biased region" description="Polar residues" evidence="4">
    <location>
        <begin position="144"/>
        <end position="153"/>
    </location>
</feature>
<keyword evidence="2 3" id="KW-0802">TPR repeat</keyword>
<evidence type="ECO:0000313" key="6">
    <source>
        <dbReference type="EMBL" id="MFD1122225.1"/>
    </source>
</evidence>
<dbReference type="Gene3D" id="1.25.40.10">
    <property type="entry name" value="Tetratricopeptide repeat domain"/>
    <property type="match status" value="1"/>
</dbReference>
<dbReference type="PANTHER" id="PTHR44943">
    <property type="entry name" value="CELLULOSE SYNTHASE OPERON PROTEIN C"/>
    <property type="match status" value="1"/>
</dbReference>
<organism evidence="6 7">
    <name type="scientific">Methylophilus flavus</name>
    <dbReference type="NCBI Taxonomy" id="640084"/>
    <lineage>
        <taxon>Bacteria</taxon>
        <taxon>Pseudomonadati</taxon>
        <taxon>Pseudomonadota</taxon>
        <taxon>Betaproteobacteria</taxon>
        <taxon>Nitrosomonadales</taxon>
        <taxon>Methylophilaceae</taxon>
        <taxon>Methylophilus</taxon>
    </lineage>
</organism>
<evidence type="ECO:0000256" key="4">
    <source>
        <dbReference type="SAM" id="MobiDB-lite"/>
    </source>
</evidence>
<evidence type="ECO:0000256" key="3">
    <source>
        <dbReference type="PROSITE-ProRule" id="PRU00339"/>
    </source>
</evidence>
<dbReference type="EMBL" id="JBHTLN010000001">
    <property type="protein sequence ID" value="MFD1122225.1"/>
    <property type="molecule type" value="Genomic_DNA"/>
</dbReference>
<feature type="compositionally biased region" description="Polar residues" evidence="4">
    <location>
        <begin position="197"/>
        <end position="208"/>
    </location>
</feature>
<dbReference type="Pfam" id="PF14559">
    <property type="entry name" value="TPR_19"/>
    <property type="match status" value="1"/>
</dbReference>
<dbReference type="SMART" id="SM00028">
    <property type="entry name" value="TPR"/>
    <property type="match status" value="3"/>
</dbReference>
<evidence type="ECO:0000256" key="5">
    <source>
        <dbReference type="SAM" id="Phobius"/>
    </source>
</evidence>
<keyword evidence="1" id="KW-0677">Repeat</keyword>
<dbReference type="Pfam" id="PF13181">
    <property type="entry name" value="TPR_8"/>
    <property type="match status" value="1"/>
</dbReference>
<dbReference type="PROSITE" id="PS50005">
    <property type="entry name" value="TPR"/>
    <property type="match status" value="1"/>
</dbReference>
<feature type="repeat" description="TPR" evidence="3">
    <location>
        <begin position="320"/>
        <end position="353"/>
    </location>
</feature>